<dbReference type="InterPro" id="IPR052710">
    <property type="entry name" value="CAAX_protease"/>
</dbReference>
<keyword evidence="1" id="KW-0472">Membrane</keyword>
<feature type="domain" description="CAAX prenyl protease 2/Lysostaphin resistance protein A-like" evidence="2">
    <location>
        <begin position="145"/>
        <end position="241"/>
    </location>
</feature>
<dbReference type="InterPro" id="IPR003675">
    <property type="entry name" value="Rce1/LyrA-like_dom"/>
</dbReference>
<dbReference type="AlphaFoldDB" id="A0A1X7BPH1"/>
<feature type="transmembrane region" description="Helical" evidence="1">
    <location>
        <begin position="111"/>
        <end position="128"/>
    </location>
</feature>
<keyword evidence="1" id="KW-0812">Transmembrane</keyword>
<evidence type="ECO:0000256" key="1">
    <source>
        <dbReference type="SAM" id="Phobius"/>
    </source>
</evidence>
<feature type="transmembrane region" description="Helical" evidence="1">
    <location>
        <begin position="202"/>
        <end position="220"/>
    </location>
</feature>
<reference evidence="3 4" key="1">
    <citation type="submission" date="2017-03" db="EMBL/GenBank/DDBJ databases">
        <authorList>
            <person name="Afonso C.L."/>
            <person name="Miller P.J."/>
            <person name="Scott M.A."/>
            <person name="Spackman E."/>
            <person name="Goraichik I."/>
            <person name="Dimitrov K.M."/>
            <person name="Suarez D.L."/>
            <person name="Swayne D.E."/>
        </authorList>
    </citation>
    <scope>NUCLEOTIDE SEQUENCE [LARGE SCALE GENOMIC DNA]</scope>
    <source>
        <strain evidence="3 4">CECT 7745</strain>
    </source>
</reference>
<dbReference type="PANTHER" id="PTHR36435:SF1">
    <property type="entry name" value="CAAX AMINO TERMINAL PROTEASE FAMILY PROTEIN"/>
    <property type="match status" value="1"/>
</dbReference>
<organism evidence="3 4">
    <name type="scientific">Roseovarius aestuarii</name>
    <dbReference type="NCBI Taxonomy" id="475083"/>
    <lineage>
        <taxon>Bacteria</taxon>
        <taxon>Pseudomonadati</taxon>
        <taxon>Pseudomonadota</taxon>
        <taxon>Alphaproteobacteria</taxon>
        <taxon>Rhodobacterales</taxon>
        <taxon>Roseobacteraceae</taxon>
        <taxon>Roseovarius</taxon>
    </lineage>
</organism>
<feature type="transmembrane region" description="Helical" evidence="1">
    <location>
        <begin position="21"/>
        <end position="48"/>
    </location>
</feature>
<dbReference type="Pfam" id="PF02517">
    <property type="entry name" value="Rce1-like"/>
    <property type="match status" value="1"/>
</dbReference>
<evidence type="ECO:0000259" key="2">
    <source>
        <dbReference type="Pfam" id="PF02517"/>
    </source>
</evidence>
<keyword evidence="1" id="KW-1133">Transmembrane helix</keyword>
<dbReference type="OrthoDB" id="7171777at2"/>
<dbReference type="EMBL" id="FWXB01000003">
    <property type="protein sequence ID" value="SMC11526.1"/>
    <property type="molecule type" value="Genomic_DNA"/>
</dbReference>
<keyword evidence="3" id="KW-0645">Protease</keyword>
<protein>
    <submittedName>
        <fullName evidence="3">CAAX amino terminal protease self-immunity</fullName>
    </submittedName>
</protein>
<feature type="transmembrane region" description="Helical" evidence="1">
    <location>
        <begin position="68"/>
        <end position="90"/>
    </location>
</feature>
<dbReference type="RefSeq" id="WP_085799463.1">
    <property type="nucleotide sequence ID" value="NZ_FWXB01000003.1"/>
</dbReference>
<dbReference type="PANTHER" id="PTHR36435">
    <property type="entry name" value="SLR1288 PROTEIN"/>
    <property type="match status" value="1"/>
</dbReference>
<keyword evidence="3" id="KW-0378">Hydrolase</keyword>
<dbReference type="Proteomes" id="UP000193224">
    <property type="component" value="Unassembled WGS sequence"/>
</dbReference>
<dbReference type="GO" id="GO:0006508">
    <property type="term" value="P:proteolysis"/>
    <property type="evidence" value="ECO:0007669"/>
    <property type="project" value="UniProtKB-KW"/>
</dbReference>
<feature type="transmembrane region" description="Helical" evidence="1">
    <location>
        <begin position="232"/>
        <end position="251"/>
    </location>
</feature>
<sequence>MRYDPYQPLIAAARPTASLRMLIAGVILTVLISWALNYLLWSIAFALLPANLGNALAAAVDATQTPGGVILNLFFFALLSAALAITLRILHQRNLMSLMGSFEQTVHQFRRTGLALIVLFIALTFMPMPTDTTPAPHLPLGIWLGFLPLTLLGLLIQTSAEELVFRGYIQSLLAARFPHPLIWIGVPSLLFGLLHHDPDLPALNAAVVVLWATLFGIAAADLTARSGTLGPAIALHMVNNFSAIAVAAPEGAFDGLALYTFPFSLSSTDALIVWAPVDLMVLFCSWLAVRLALRR</sequence>
<dbReference type="GO" id="GO:0004175">
    <property type="term" value="F:endopeptidase activity"/>
    <property type="evidence" value="ECO:0007669"/>
    <property type="project" value="UniProtKB-ARBA"/>
</dbReference>
<feature type="transmembrane region" description="Helical" evidence="1">
    <location>
        <begin position="271"/>
        <end position="293"/>
    </location>
</feature>
<accession>A0A1X7BPH1</accession>
<keyword evidence="4" id="KW-1185">Reference proteome</keyword>
<gene>
    <name evidence="3" type="ORF">ROA7745_01339</name>
</gene>
<feature type="transmembrane region" description="Helical" evidence="1">
    <location>
        <begin position="140"/>
        <end position="156"/>
    </location>
</feature>
<name>A0A1X7BPH1_9RHOB</name>
<proteinExistence type="predicted"/>
<evidence type="ECO:0000313" key="4">
    <source>
        <dbReference type="Proteomes" id="UP000193224"/>
    </source>
</evidence>
<evidence type="ECO:0000313" key="3">
    <source>
        <dbReference type="EMBL" id="SMC11526.1"/>
    </source>
</evidence>
<dbReference type="GO" id="GO:0080120">
    <property type="term" value="P:CAAX-box protein maturation"/>
    <property type="evidence" value="ECO:0007669"/>
    <property type="project" value="UniProtKB-ARBA"/>
</dbReference>